<evidence type="ECO:0000313" key="4">
    <source>
        <dbReference type="Proteomes" id="UP000242765"/>
    </source>
</evidence>
<name>A0A1Y3C7F0_9GAMM</name>
<sequence>MTPEEKKLYALMAIAEEQQNAINQAIQNLNLTQEQIQKVIAKQTQASVSDAVKEGLKEGSEKMIGTAKQLNQLNHSIQKNINQLSWKLIVLCGSGIFALVIGLMVLMALMVPSLDEIQQRRADLKQLKEHPPLQIRKTKEGKTVVRIMTQKPCYDFDKSKIYDWCEIDPKKY</sequence>
<organism evidence="3 4">
    <name type="scientific">Acinetobacter silvestris</name>
    <dbReference type="NCBI Taxonomy" id="1977882"/>
    <lineage>
        <taxon>Bacteria</taxon>
        <taxon>Pseudomonadati</taxon>
        <taxon>Pseudomonadota</taxon>
        <taxon>Gammaproteobacteria</taxon>
        <taxon>Moraxellales</taxon>
        <taxon>Moraxellaceae</taxon>
        <taxon>Acinetobacter</taxon>
    </lineage>
</organism>
<dbReference type="AlphaFoldDB" id="A0A1Y3C7F0"/>
<dbReference type="RefSeq" id="WP_086204720.1">
    <property type="nucleotide sequence ID" value="NZ_NEGB01000015.1"/>
</dbReference>
<dbReference type="STRING" id="1977882.B9T28_14660"/>
<keyword evidence="2" id="KW-0812">Transmembrane</keyword>
<proteinExistence type="predicted"/>
<evidence type="ECO:0000313" key="3">
    <source>
        <dbReference type="EMBL" id="OTG62226.1"/>
    </source>
</evidence>
<protein>
    <submittedName>
        <fullName evidence="3">Uncharacterized protein</fullName>
    </submittedName>
</protein>
<evidence type="ECO:0000256" key="1">
    <source>
        <dbReference type="SAM" id="Coils"/>
    </source>
</evidence>
<evidence type="ECO:0000256" key="2">
    <source>
        <dbReference type="SAM" id="Phobius"/>
    </source>
</evidence>
<reference evidence="3 4" key="1">
    <citation type="submission" date="2017-04" db="EMBL/GenBank/DDBJ databases">
        <title>High diversity of culturable Acinetobacter species in natural soil and water ecosystems.</title>
        <authorList>
            <person name="Nemec A."/>
            <person name="Radolfova-Krizova L."/>
        </authorList>
    </citation>
    <scope>NUCLEOTIDE SEQUENCE [LARGE SCALE GENOMIC DNA]</scope>
    <source>
        <strain evidence="3 4">ANC 4999</strain>
    </source>
</reference>
<dbReference type="Proteomes" id="UP000242765">
    <property type="component" value="Unassembled WGS sequence"/>
</dbReference>
<keyword evidence="4" id="KW-1185">Reference proteome</keyword>
<keyword evidence="2" id="KW-0472">Membrane</keyword>
<keyword evidence="1" id="KW-0175">Coiled coil</keyword>
<keyword evidence="2" id="KW-1133">Transmembrane helix</keyword>
<gene>
    <name evidence="3" type="ORF">B9T28_14660</name>
</gene>
<dbReference type="OrthoDB" id="6686522at2"/>
<feature type="transmembrane region" description="Helical" evidence="2">
    <location>
        <begin position="88"/>
        <end position="111"/>
    </location>
</feature>
<feature type="coiled-coil region" evidence="1">
    <location>
        <begin position="12"/>
        <end position="42"/>
    </location>
</feature>
<dbReference type="EMBL" id="NEGB01000015">
    <property type="protein sequence ID" value="OTG62226.1"/>
    <property type="molecule type" value="Genomic_DNA"/>
</dbReference>
<accession>A0A1Y3C7F0</accession>
<comment type="caution">
    <text evidence="3">The sequence shown here is derived from an EMBL/GenBank/DDBJ whole genome shotgun (WGS) entry which is preliminary data.</text>
</comment>